<sequence length="68" mass="7481">MSCGESPEDSATKRTPMDGVKETQIEAMEKAEKWAGDEEVDTTAVDSTSSPSNTEIDSSEKNLKKWQK</sequence>
<organism evidence="2 3">
    <name type="scientific">Zobellia amurskyensis</name>
    <dbReference type="NCBI Taxonomy" id="248905"/>
    <lineage>
        <taxon>Bacteria</taxon>
        <taxon>Pseudomonadati</taxon>
        <taxon>Bacteroidota</taxon>
        <taxon>Flavobacteriia</taxon>
        <taxon>Flavobacteriales</taxon>
        <taxon>Flavobacteriaceae</taxon>
        <taxon>Zobellia</taxon>
    </lineage>
</organism>
<evidence type="ECO:0000313" key="2">
    <source>
        <dbReference type="EMBL" id="MUH34590.1"/>
    </source>
</evidence>
<evidence type="ECO:0000256" key="1">
    <source>
        <dbReference type="SAM" id="MobiDB-lite"/>
    </source>
</evidence>
<comment type="caution">
    <text evidence="2">The sequence shown here is derived from an EMBL/GenBank/DDBJ whole genome shotgun (WGS) entry which is preliminary data.</text>
</comment>
<dbReference type="AlphaFoldDB" id="A0A7X2ZQM7"/>
<dbReference type="Proteomes" id="UP000540519">
    <property type="component" value="Unassembled WGS sequence"/>
</dbReference>
<evidence type="ECO:0000313" key="3">
    <source>
        <dbReference type="Proteomes" id="UP000540519"/>
    </source>
</evidence>
<feature type="compositionally biased region" description="Polar residues" evidence="1">
    <location>
        <begin position="44"/>
        <end position="56"/>
    </location>
</feature>
<reference evidence="2 3" key="1">
    <citation type="journal article" date="2019" name="Mar. Drugs">
        <title>Comparative Genomics and CAZyme Genome Repertoires of Marine Zobellia amurskyensis KMM 3526(T) and Zobellia laminariae KMM 3676(T).</title>
        <authorList>
            <person name="Chernysheva N."/>
            <person name="Bystritskaya E."/>
            <person name="Stenkova A."/>
            <person name="Golovkin I."/>
            <person name="Nedashkovskaya O."/>
            <person name="Isaeva M."/>
        </authorList>
    </citation>
    <scope>NUCLEOTIDE SEQUENCE [LARGE SCALE GENOMIC DNA]</scope>
    <source>
        <strain evidence="2 3">KMM 3526</strain>
    </source>
</reference>
<feature type="compositionally biased region" description="Basic and acidic residues" evidence="1">
    <location>
        <begin position="58"/>
        <end position="68"/>
    </location>
</feature>
<accession>A0A7X2ZQM7</accession>
<name>A0A7X2ZQM7_9FLAO</name>
<keyword evidence="3" id="KW-1185">Reference proteome</keyword>
<gene>
    <name evidence="2" type="ORF">D9O36_01945</name>
</gene>
<feature type="region of interest" description="Disordered" evidence="1">
    <location>
        <begin position="1"/>
        <end position="68"/>
    </location>
</feature>
<protein>
    <submittedName>
        <fullName evidence="2">Uncharacterized protein</fullName>
    </submittedName>
</protein>
<feature type="compositionally biased region" description="Basic and acidic residues" evidence="1">
    <location>
        <begin position="10"/>
        <end position="36"/>
    </location>
</feature>
<dbReference type="EMBL" id="RCNR01000003">
    <property type="protein sequence ID" value="MUH34590.1"/>
    <property type="molecule type" value="Genomic_DNA"/>
</dbReference>
<proteinExistence type="predicted"/>